<protein>
    <submittedName>
        <fullName evidence="1">Uncharacterized protein</fullName>
    </submittedName>
</protein>
<organism evidence="1 2">
    <name type="scientific">Rhamnusium bicolor</name>
    <dbReference type="NCBI Taxonomy" id="1586634"/>
    <lineage>
        <taxon>Eukaryota</taxon>
        <taxon>Metazoa</taxon>
        <taxon>Ecdysozoa</taxon>
        <taxon>Arthropoda</taxon>
        <taxon>Hexapoda</taxon>
        <taxon>Insecta</taxon>
        <taxon>Pterygota</taxon>
        <taxon>Neoptera</taxon>
        <taxon>Endopterygota</taxon>
        <taxon>Coleoptera</taxon>
        <taxon>Polyphaga</taxon>
        <taxon>Cucujiformia</taxon>
        <taxon>Chrysomeloidea</taxon>
        <taxon>Cerambycidae</taxon>
        <taxon>Lepturinae</taxon>
        <taxon>Rhagiini</taxon>
        <taxon>Rhamnusium</taxon>
    </lineage>
</organism>
<dbReference type="EMBL" id="JANEYF010004809">
    <property type="protein sequence ID" value="KAJ8930024.1"/>
    <property type="molecule type" value="Genomic_DNA"/>
</dbReference>
<comment type="caution">
    <text evidence="1">The sequence shown here is derived from an EMBL/GenBank/DDBJ whole genome shotgun (WGS) entry which is preliminary data.</text>
</comment>
<reference evidence="1" key="1">
    <citation type="journal article" date="2023" name="Insect Mol. Biol.">
        <title>Genome sequencing provides insights into the evolution of gene families encoding plant cell wall-degrading enzymes in longhorned beetles.</title>
        <authorList>
            <person name="Shin N.R."/>
            <person name="Okamura Y."/>
            <person name="Kirsch R."/>
            <person name="Pauchet Y."/>
        </authorList>
    </citation>
    <scope>NUCLEOTIDE SEQUENCE</scope>
    <source>
        <strain evidence="1">RBIC_L_NR</strain>
    </source>
</reference>
<evidence type="ECO:0000313" key="2">
    <source>
        <dbReference type="Proteomes" id="UP001162156"/>
    </source>
</evidence>
<gene>
    <name evidence="1" type="ORF">NQ314_017230</name>
</gene>
<dbReference type="AlphaFoldDB" id="A0AAV8WTF3"/>
<evidence type="ECO:0000313" key="1">
    <source>
        <dbReference type="EMBL" id="KAJ8930024.1"/>
    </source>
</evidence>
<proteinExistence type="predicted"/>
<accession>A0AAV8WTF3</accession>
<sequence length="83" mass="9301">MKKIRMFNVGNSSDIHLGIKKCNKAGRFLNSLLKSAKSLGEKQHLTASSGQIKSFREIFKSIQITGEGHHEDKRNETASCRVK</sequence>
<keyword evidence="2" id="KW-1185">Reference proteome</keyword>
<dbReference type="Proteomes" id="UP001162156">
    <property type="component" value="Unassembled WGS sequence"/>
</dbReference>
<name>A0AAV8WTF3_9CUCU</name>